<sequence length="208" mass="21538">MTTTDAAATPERSRPKRRRVNSTAIIVALTLLGAIANGVLAIVAESQHHTAETISYLTLTPENSSSDASTAAVEKAAISVSENTFLTAARSDAAAEEVAKSLNTSATAGDLAGRMTLVTDGTTPILTVRTTGGNFEGAAAEANAWTAVIAEHVPENLDPKYTLVTLRSAAPGPDGPFTLLAVLPGAIIGLVLGILIVVLIRRRRRRSA</sequence>
<dbReference type="EMBL" id="FNPZ01000004">
    <property type="protein sequence ID" value="SDZ39512.1"/>
    <property type="molecule type" value="Genomic_DNA"/>
</dbReference>
<evidence type="ECO:0000313" key="2">
    <source>
        <dbReference type="EMBL" id="SDZ39512.1"/>
    </source>
</evidence>
<evidence type="ECO:0000256" key="1">
    <source>
        <dbReference type="SAM" id="Phobius"/>
    </source>
</evidence>
<feature type="transmembrane region" description="Helical" evidence="1">
    <location>
        <begin position="20"/>
        <end position="43"/>
    </location>
</feature>
<keyword evidence="1" id="KW-1133">Transmembrane helix</keyword>
<name>A0A1H3SNE7_9MICO</name>
<keyword evidence="3" id="KW-1185">Reference proteome</keyword>
<feature type="transmembrane region" description="Helical" evidence="1">
    <location>
        <begin position="177"/>
        <end position="200"/>
    </location>
</feature>
<gene>
    <name evidence="2" type="ORF">SAMN05216554_3526</name>
</gene>
<evidence type="ECO:0000313" key="3">
    <source>
        <dbReference type="Proteomes" id="UP000198891"/>
    </source>
</evidence>
<accession>A0A1H3SNE7</accession>
<dbReference type="Proteomes" id="UP000198891">
    <property type="component" value="Unassembled WGS sequence"/>
</dbReference>
<keyword evidence="1" id="KW-0812">Transmembrane</keyword>
<reference evidence="2 3" key="1">
    <citation type="submission" date="2016-10" db="EMBL/GenBank/DDBJ databases">
        <authorList>
            <person name="de Groot N.N."/>
        </authorList>
    </citation>
    <scope>NUCLEOTIDE SEQUENCE [LARGE SCALE GENOMIC DNA]</scope>
    <source>
        <strain evidence="2 3">CGMCC 4.3491</strain>
    </source>
</reference>
<protein>
    <submittedName>
        <fullName evidence="2">Capsular polysaccharide biosynthesis protein</fullName>
    </submittedName>
</protein>
<dbReference type="RefSeq" id="WP_092556262.1">
    <property type="nucleotide sequence ID" value="NZ_FNPZ01000004.1"/>
</dbReference>
<organism evidence="2 3">
    <name type="scientific">Herbiconiux ginsengi</name>
    <dbReference type="NCBI Taxonomy" id="381665"/>
    <lineage>
        <taxon>Bacteria</taxon>
        <taxon>Bacillati</taxon>
        <taxon>Actinomycetota</taxon>
        <taxon>Actinomycetes</taxon>
        <taxon>Micrococcales</taxon>
        <taxon>Microbacteriaceae</taxon>
        <taxon>Herbiconiux</taxon>
    </lineage>
</organism>
<keyword evidence="1" id="KW-0472">Membrane</keyword>
<dbReference type="STRING" id="381665.SAMN05216554_3526"/>
<proteinExistence type="predicted"/>
<dbReference type="AlphaFoldDB" id="A0A1H3SNE7"/>